<feature type="signal peptide" evidence="1">
    <location>
        <begin position="1"/>
        <end position="22"/>
    </location>
</feature>
<reference evidence="3 4" key="1">
    <citation type="submission" date="2017-10" db="EMBL/GenBank/DDBJ databases">
        <title>Novel microbial diversity and functional potential in the marine mammal oral microbiome.</title>
        <authorList>
            <person name="Dudek N.K."/>
            <person name="Sun C.L."/>
            <person name="Burstein D."/>
            <person name="Kantor R.S."/>
            <person name="Aliaga Goltsman D.S."/>
            <person name="Bik E.M."/>
            <person name="Thomas B.C."/>
            <person name="Banfield J.F."/>
            <person name="Relman D.A."/>
        </authorList>
    </citation>
    <scope>NUCLEOTIDE SEQUENCE [LARGE SCALE GENOMIC DNA]</scope>
    <source>
        <strain evidence="3">DOLZORAL124_49_17</strain>
    </source>
</reference>
<evidence type="ECO:0000313" key="3">
    <source>
        <dbReference type="EMBL" id="PID58226.1"/>
    </source>
</evidence>
<proteinExistence type="predicted"/>
<dbReference type="SUPFAM" id="SSF55166">
    <property type="entry name" value="Hedgehog/DD-peptidase"/>
    <property type="match status" value="1"/>
</dbReference>
<name>A0A2G6E803_9BACT</name>
<protein>
    <recommendedName>
        <fullName evidence="2">Peptidase M15C domain-containing protein</fullName>
    </recommendedName>
</protein>
<evidence type="ECO:0000313" key="4">
    <source>
        <dbReference type="Proteomes" id="UP000229740"/>
    </source>
</evidence>
<comment type="caution">
    <text evidence="3">The sequence shown here is derived from an EMBL/GenBank/DDBJ whole genome shotgun (WGS) entry which is preliminary data.</text>
</comment>
<dbReference type="AlphaFoldDB" id="A0A2G6E803"/>
<dbReference type="GO" id="GO:0008233">
    <property type="term" value="F:peptidase activity"/>
    <property type="evidence" value="ECO:0007669"/>
    <property type="project" value="InterPro"/>
</dbReference>
<evidence type="ECO:0000256" key="1">
    <source>
        <dbReference type="SAM" id="SignalP"/>
    </source>
</evidence>
<dbReference type="Proteomes" id="UP000229740">
    <property type="component" value="Unassembled WGS sequence"/>
</dbReference>
<accession>A0A2G6E803</accession>
<feature type="chain" id="PRO_5013794858" description="Peptidase M15C domain-containing protein" evidence="1">
    <location>
        <begin position="23"/>
        <end position="245"/>
    </location>
</feature>
<sequence length="245" mass="27559">MKICSWIIVTACLCIACCRACAEERPVALSSQLTANNPGFSLKNDSSEPQALPGFWVTEIPQELKAVMQKFSWRPGCPVPLEDLVHLSVLHWGYDDQIHQGELIVHRQLAGEILMIFKELLAATFPLEKIRLIDAYQGDDDLSMADNNSSAFNCRLSTGSRKKFSKHSYGLALDINPLVNPYVRKGTVLPPAGRSFLDREQAIKGMIRKGDPCHRAFIKRGWSWGGAWKNSKDYQHFEKNVQSIQ</sequence>
<feature type="domain" description="Peptidase M15C" evidence="2">
    <location>
        <begin position="159"/>
        <end position="239"/>
    </location>
</feature>
<dbReference type="InterPro" id="IPR009045">
    <property type="entry name" value="Zn_M74/Hedgehog-like"/>
</dbReference>
<dbReference type="InterPro" id="IPR039561">
    <property type="entry name" value="Peptidase_M15C"/>
</dbReference>
<gene>
    <name evidence="3" type="ORF">CSB45_03930</name>
</gene>
<keyword evidence="1" id="KW-0732">Signal</keyword>
<dbReference type="EMBL" id="PDPS01000023">
    <property type="protein sequence ID" value="PID58226.1"/>
    <property type="molecule type" value="Genomic_DNA"/>
</dbReference>
<dbReference type="Pfam" id="PF13539">
    <property type="entry name" value="Peptidase_M15_4"/>
    <property type="match status" value="1"/>
</dbReference>
<dbReference type="Gene3D" id="3.30.1380.10">
    <property type="match status" value="1"/>
</dbReference>
<organism evidence="3 4">
    <name type="scientific">candidate division KSB3 bacterium</name>
    <dbReference type="NCBI Taxonomy" id="2044937"/>
    <lineage>
        <taxon>Bacteria</taxon>
        <taxon>candidate division KSB3</taxon>
    </lineage>
</organism>
<evidence type="ECO:0000259" key="2">
    <source>
        <dbReference type="Pfam" id="PF13539"/>
    </source>
</evidence>